<organism evidence="1">
    <name type="scientific">marine metagenome</name>
    <dbReference type="NCBI Taxonomy" id="408172"/>
    <lineage>
        <taxon>unclassified sequences</taxon>
        <taxon>metagenomes</taxon>
        <taxon>ecological metagenomes</taxon>
    </lineage>
</organism>
<accession>A0A383CXB0</accession>
<dbReference type="AlphaFoldDB" id="A0A383CXB0"/>
<gene>
    <name evidence="1" type="ORF">METZ01_LOCUS489132</name>
</gene>
<reference evidence="1" key="1">
    <citation type="submission" date="2018-05" db="EMBL/GenBank/DDBJ databases">
        <authorList>
            <person name="Lanie J.A."/>
            <person name="Ng W.-L."/>
            <person name="Kazmierczak K.M."/>
            <person name="Andrzejewski T.M."/>
            <person name="Davidsen T.M."/>
            <person name="Wayne K.J."/>
            <person name="Tettelin H."/>
            <person name="Glass J.I."/>
            <person name="Rusch D."/>
            <person name="Podicherti R."/>
            <person name="Tsui H.-C.T."/>
            <person name="Winkler M.E."/>
        </authorList>
    </citation>
    <scope>NUCLEOTIDE SEQUENCE</scope>
</reference>
<proteinExistence type="predicted"/>
<protein>
    <submittedName>
        <fullName evidence="1">Uncharacterized protein</fullName>
    </submittedName>
</protein>
<sequence>MVIVYRQDSNFGTILELGTLPVDVCPTQTCNHSARDCQIGVDNAASLIWPMEVQIDRSFFLT</sequence>
<dbReference type="EMBL" id="UINC01212103">
    <property type="protein sequence ID" value="SVE36278.1"/>
    <property type="molecule type" value="Genomic_DNA"/>
</dbReference>
<name>A0A383CXB0_9ZZZZ</name>
<evidence type="ECO:0000313" key="1">
    <source>
        <dbReference type="EMBL" id="SVE36278.1"/>
    </source>
</evidence>